<feature type="repeat" description="TPR" evidence="1">
    <location>
        <begin position="530"/>
        <end position="563"/>
    </location>
</feature>
<feature type="region of interest" description="Disordered" evidence="2">
    <location>
        <begin position="1"/>
        <end position="64"/>
    </location>
</feature>
<dbReference type="SMART" id="SM00028">
    <property type="entry name" value="TPR"/>
    <property type="match status" value="2"/>
</dbReference>
<dbReference type="EMBL" id="FO082264">
    <property type="protein sequence ID" value="CCO19886.1"/>
    <property type="molecule type" value="Genomic_DNA"/>
</dbReference>
<feature type="region of interest" description="Disordered" evidence="2">
    <location>
        <begin position="582"/>
        <end position="621"/>
    </location>
</feature>
<dbReference type="RefSeq" id="XP_007508800.1">
    <property type="nucleotide sequence ID" value="XM_007508738.1"/>
</dbReference>
<dbReference type="Proteomes" id="UP000198341">
    <property type="component" value="Chromosome 15"/>
</dbReference>
<dbReference type="CDD" id="cd06463">
    <property type="entry name" value="p23_like"/>
    <property type="match status" value="1"/>
</dbReference>
<dbReference type="SUPFAM" id="SSF49764">
    <property type="entry name" value="HSP20-like chaperones"/>
    <property type="match status" value="1"/>
</dbReference>
<dbReference type="AlphaFoldDB" id="K8EPB8"/>
<dbReference type="SUPFAM" id="SSF48452">
    <property type="entry name" value="TPR-like"/>
    <property type="match status" value="1"/>
</dbReference>
<dbReference type="OrthoDB" id="551028at2759"/>
<feature type="compositionally biased region" description="Basic and acidic residues" evidence="2">
    <location>
        <begin position="582"/>
        <end position="596"/>
    </location>
</feature>
<protein>
    <recommendedName>
        <fullName evidence="3">CS domain-containing protein</fullName>
    </recommendedName>
</protein>
<evidence type="ECO:0000259" key="3">
    <source>
        <dbReference type="PROSITE" id="PS51203"/>
    </source>
</evidence>
<dbReference type="InterPro" id="IPR007052">
    <property type="entry name" value="CS_dom"/>
</dbReference>
<keyword evidence="5" id="KW-1185">Reference proteome</keyword>
<gene>
    <name evidence="4" type="ordered locus">Bathy15g00590</name>
</gene>
<dbReference type="Gene3D" id="2.60.40.790">
    <property type="match status" value="1"/>
</dbReference>
<reference evidence="4 5" key="1">
    <citation type="submission" date="2011-10" db="EMBL/GenBank/DDBJ databases">
        <authorList>
            <person name="Genoscope - CEA"/>
        </authorList>
    </citation>
    <scope>NUCLEOTIDE SEQUENCE [LARGE SCALE GENOMIC DNA]</scope>
    <source>
        <strain evidence="4 5">RCC 1105</strain>
    </source>
</reference>
<evidence type="ECO:0000256" key="2">
    <source>
        <dbReference type="SAM" id="MobiDB-lite"/>
    </source>
</evidence>
<feature type="compositionally biased region" description="Basic and acidic residues" evidence="2">
    <location>
        <begin position="44"/>
        <end position="53"/>
    </location>
</feature>
<organism evidence="4 5">
    <name type="scientific">Bathycoccus prasinos</name>
    <dbReference type="NCBI Taxonomy" id="41875"/>
    <lineage>
        <taxon>Eukaryota</taxon>
        <taxon>Viridiplantae</taxon>
        <taxon>Chlorophyta</taxon>
        <taxon>Mamiellophyceae</taxon>
        <taxon>Mamiellales</taxon>
        <taxon>Bathycoccaceae</taxon>
        <taxon>Bathycoccus</taxon>
    </lineage>
</organism>
<dbReference type="eggNOG" id="ENOG502STF5">
    <property type="taxonomic scope" value="Eukaryota"/>
</dbReference>
<keyword evidence="1" id="KW-0802">TPR repeat</keyword>
<dbReference type="PROSITE" id="PS51203">
    <property type="entry name" value="CS"/>
    <property type="match status" value="1"/>
</dbReference>
<evidence type="ECO:0000313" key="5">
    <source>
        <dbReference type="Proteomes" id="UP000198341"/>
    </source>
</evidence>
<evidence type="ECO:0000313" key="4">
    <source>
        <dbReference type="EMBL" id="CCO19886.1"/>
    </source>
</evidence>
<dbReference type="Gene3D" id="1.25.40.10">
    <property type="entry name" value="Tetratricopeptide repeat domain"/>
    <property type="match status" value="1"/>
</dbReference>
<proteinExistence type="predicted"/>
<dbReference type="Pfam" id="PF00515">
    <property type="entry name" value="TPR_1"/>
    <property type="match status" value="1"/>
</dbReference>
<feature type="compositionally biased region" description="Polar residues" evidence="2">
    <location>
        <begin position="1"/>
        <end position="10"/>
    </location>
</feature>
<name>K8EPB8_9CHLO</name>
<dbReference type="GeneID" id="19011550"/>
<dbReference type="InterPro" id="IPR008978">
    <property type="entry name" value="HSP20-like_chaperone"/>
</dbReference>
<dbReference type="PROSITE" id="PS50005">
    <property type="entry name" value="TPR"/>
    <property type="match status" value="1"/>
</dbReference>
<evidence type="ECO:0000256" key="1">
    <source>
        <dbReference type="PROSITE-ProRule" id="PRU00339"/>
    </source>
</evidence>
<dbReference type="InterPro" id="IPR019734">
    <property type="entry name" value="TPR_rpt"/>
</dbReference>
<dbReference type="KEGG" id="bpg:Bathy15g00590"/>
<feature type="compositionally biased region" description="Acidic residues" evidence="2">
    <location>
        <begin position="444"/>
        <end position="453"/>
    </location>
</feature>
<dbReference type="InterPro" id="IPR011990">
    <property type="entry name" value="TPR-like_helical_dom_sf"/>
</dbReference>
<accession>K8EPB8</accession>
<sequence length="621" mass="70329">MSEYDQSCYNPSLDRVSDGAQHSKAWEEYKTYGTAGRNEDEIEEKNSSDRRFAEEEEEGRTNKNKMIIPKEQLIKQKSYGKIGKTVWDKKAHGGKYYISTGEKKKGYDALEQTPDGTIIKREPGYEKPQSGHTTNFVGNHMTQGAIDLVQHELTRVDPKMKEERMRRLEEAKGIKREPPKLLKVEKNKKKVLMIGDREKGDTDDGEKEEGRSPETRVINIDRYTWEDRDGEIFVRLQHDEKLMDLKSAQLEIQNERSFTVSIKSKEERDKVYVLSVTCLFDAIVREKSCMLTTAKSLRVTLVKTEVGKAWKRLSSSESSENSMLRLNNAPDGKVKEKGIVIINNNNSNNINLRDLRAEVIKFRDGNLAPKFTPSKTPEEIENELDAQINDVSTPMEFASLKEAMQSCDHFESSGDHANAIKSFSSALFFLRFFTSSSSPPASEDGSEDTTTLEEGDKSTTTTTMEVKIMDCLRRRAKANVLLGKTRNATKDYAEAIQEGKKLLSSLSSSSNATSSAINDKEADATKKILSDLYFERGNAYEQVEKYAEAVDDYKRALKTGGNDTKVSMALTRASKLHFQRDIERKEIEKKRPKNDNENSLPSLPRPGMKQFENRGKAGACF</sequence>
<dbReference type="Pfam" id="PF04969">
    <property type="entry name" value="CS"/>
    <property type="match status" value="1"/>
</dbReference>
<feature type="domain" description="CS" evidence="3">
    <location>
        <begin position="218"/>
        <end position="314"/>
    </location>
</feature>
<feature type="region of interest" description="Disordered" evidence="2">
    <location>
        <begin position="436"/>
        <end position="460"/>
    </location>
</feature>